<dbReference type="Gene3D" id="1.10.8.500">
    <property type="entry name" value="HAMP domain in histidine kinase"/>
    <property type="match status" value="1"/>
</dbReference>
<evidence type="ECO:0000259" key="15">
    <source>
        <dbReference type="PROSITE" id="PS50109"/>
    </source>
</evidence>
<dbReference type="InterPro" id="IPR004358">
    <property type="entry name" value="Sig_transdc_His_kin-like_C"/>
</dbReference>
<dbReference type="GO" id="GO:0030295">
    <property type="term" value="F:protein kinase activator activity"/>
    <property type="evidence" value="ECO:0007669"/>
    <property type="project" value="TreeGrafter"/>
</dbReference>
<evidence type="ECO:0000256" key="9">
    <source>
        <dbReference type="ARBA" id="ARBA00022777"/>
    </source>
</evidence>
<dbReference type="CDD" id="cd00082">
    <property type="entry name" value="HisKA"/>
    <property type="match status" value="1"/>
</dbReference>
<keyword evidence="5" id="KW-0597">Phosphoprotein</keyword>
<dbReference type="Pfam" id="PF00512">
    <property type="entry name" value="HisKA"/>
    <property type="match status" value="1"/>
</dbReference>
<dbReference type="GO" id="GO:0007234">
    <property type="term" value="P:osmosensory signaling via phosphorelay pathway"/>
    <property type="evidence" value="ECO:0007669"/>
    <property type="project" value="TreeGrafter"/>
</dbReference>
<dbReference type="STRING" id="926561.GCA_000379025_00180"/>
<dbReference type="AlphaFoldDB" id="A0A4R8GYM4"/>
<keyword evidence="4" id="KW-1003">Cell membrane</keyword>
<dbReference type="GO" id="GO:0005886">
    <property type="term" value="C:plasma membrane"/>
    <property type="evidence" value="ECO:0007669"/>
    <property type="project" value="UniProtKB-SubCell"/>
</dbReference>
<protein>
    <recommendedName>
        <fullName evidence="3">histidine kinase</fullName>
        <ecNumber evidence="3">2.7.13.3</ecNumber>
    </recommendedName>
</protein>
<organism evidence="17 18">
    <name type="scientific">Orenia marismortui</name>
    <dbReference type="NCBI Taxonomy" id="46469"/>
    <lineage>
        <taxon>Bacteria</taxon>
        <taxon>Bacillati</taxon>
        <taxon>Bacillota</taxon>
        <taxon>Clostridia</taxon>
        <taxon>Halanaerobiales</taxon>
        <taxon>Halobacteroidaceae</taxon>
        <taxon>Orenia</taxon>
    </lineage>
</organism>
<dbReference type="Pfam" id="PF02518">
    <property type="entry name" value="HATPase_c"/>
    <property type="match status" value="1"/>
</dbReference>
<proteinExistence type="predicted"/>
<evidence type="ECO:0000256" key="2">
    <source>
        <dbReference type="ARBA" id="ARBA00004651"/>
    </source>
</evidence>
<dbReference type="CDD" id="cd06225">
    <property type="entry name" value="HAMP"/>
    <property type="match status" value="1"/>
</dbReference>
<dbReference type="SUPFAM" id="SSF47384">
    <property type="entry name" value="Homodimeric domain of signal transducing histidine kinase"/>
    <property type="match status" value="1"/>
</dbReference>
<evidence type="ECO:0000256" key="14">
    <source>
        <dbReference type="SAM" id="Phobius"/>
    </source>
</evidence>
<dbReference type="Gene3D" id="3.30.450.20">
    <property type="entry name" value="PAS domain"/>
    <property type="match status" value="1"/>
</dbReference>
<dbReference type="Proteomes" id="UP000295832">
    <property type="component" value="Unassembled WGS sequence"/>
</dbReference>
<evidence type="ECO:0000256" key="10">
    <source>
        <dbReference type="ARBA" id="ARBA00022840"/>
    </source>
</evidence>
<dbReference type="GO" id="GO:0005524">
    <property type="term" value="F:ATP binding"/>
    <property type="evidence" value="ECO:0007669"/>
    <property type="project" value="UniProtKB-KW"/>
</dbReference>
<evidence type="ECO:0000313" key="17">
    <source>
        <dbReference type="EMBL" id="TDX51562.1"/>
    </source>
</evidence>
<evidence type="ECO:0000256" key="5">
    <source>
        <dbReference type="ARBA" id="ARBA00022553"/>
    </source>
</evidence>
<dbReference type="InterPro" id="IPR029151">
    <property type="entry name" value="Sensor-like_sf"/>
</dbReference>
<keyword evidence="7 14" id="KW-0812">Transmembrane</keyword>
<evidence type="ECO:0000256" key="3">
    <source>
        <dbReference type="ARBA" id="ARBA00012438"/>
    </source>
</evidence>
<dbReference type="FunFam" id="1.10.287.130:FF:000001">
    <property type="entry name" value="Two-component sensor histidine kinase"/>
    <property type="match status" value="1"/>
</dbReference>
<comment type="catalytic activity">
    <reaction evidence="1">
        <text>ATP + protein L-histidine = ADP + protein N-phospho-L-histidine.</text>
        <dbReference type="EC" id="2.7.13.3"/>
    </reaction>
</comment>
<dbReference type="CDD" id="cd00075">
    <property type="entry name" value="HATPase"/>
    <property type="match status" value="1"/>
</dbReference>
<keyword evidence="6" id="KW-0808">Transferase</keyword>
<feature type="domain" description="Histidine kinase" evidence="15">
    <location>
        <begin position="247"/>
        <end position="465"/>
    </location>
</feature>
<dbReference type="InterPro" id="IPR005467">
    <property type="entry name" value="His_kinase_dom"/>
</dbReference>
<evidence type="ECO:0000313" key="18">
    <source>
        <dbReference type="Proteomes" id="UP000295832"/>
    </source>
</evidence>
<gene>
    <name evidence="17" type="ORF">C7959_11262</name>
</gene>
<evidence type="ECO:0000256" key="6">
    <source>
        <dbReference type="ARBA" id="ARBA00022679"/>
    </source>
</evidence>
<feature type="transmembrane region" description="Helical" evidence="14">
    <location>
        <begin position="159"/>
        <end position="179"/>
    </location>
</feature>
<evidence type="ECO:0000256" key="7">
    <source>
        <dbReference type="ARBA" id="ARBA00022692"/>
    </source>
</evidence>
<dbReference type="SMART" id="SM00387">
    <property type="entry name" value="HATPase_c"/>
    <property type="match status" value="1"/>
</dbReference>
<evidence type="ECO:0000259" key="16">
    <source>
        <dbReference type="PROSITE" id="PS50885"/>
    </source>
</evidence>
<sequence length="465" mass="52903">MILFTIIILFTLFILGGLLSYLVKGYYYDSTEKKFIDQGNKISKLVQKSLYEGNYDETISFLRNSQRFFEGNVWIVDSKGLILATTQQKELQGVRLNKEEVKQVFQGKIVKKRGFSNYFDEPVLFVAVPIIFSKKVIGAVFVYSPLAGITSTLSDLKDLIQYAAFIAIILTLLLSFTLSKSFSKPLKKMQKISLNMAHGDFDERVKINSKDEVGQLASSFNYLADKLQETIASLQNKEELQRRFVADVSHELRTPLTSIQGFVKALRDGVYDSKADKEEYYQIVLTEVKRLIRLVNDLLNLSQIELGQIKMDIKGLDLKVVIRRSIRNLLPRIKEKDLKIRIDLSKDLPLVLADRDRVEQVLINLVSNAIDFTPKGEEIKISSELKDDRVLVMIEDNGPGIPKDEIDDIWNRFHKVDKARTRDRGGTGLGLSIVREIIRQHQGEVWVESKIGEGSIFGFSLLAGD</sequence>
<evidence type="ECO:0000256" key="12">
    <source>
        <dbReference type="ARBA" id="ARBA00023012"/>
    </source>
</evidence>
<dbReference type="InterPro" id="IPR003660">
    <property type="entry name" value="HAMP_dom"/>
</dbReference>
<dbReference type="Pfam" id="PF00672">
    <property type="entry name" value="HAMP"/>
    <property type="match status" value="1"/>
</dbReference>
<dbReference type="SMART" id="SM00388">
    <property type="entry name" value="HisKA"/>
    <property type="match status" value="1"/>
</dbReference>
<evidence type="ECO:0000256" key="1">
    <source>
        <dbReference type="ARBA" id="ARBA00000085"/>
    </source>
</evidence>
<keyword evidence="10" id="KW-0067">ATP-binding</keyword>
<evidence type="ECO:0000256" key="4">
    <source>
        <dbReference type="ARBA" id="ARBA00022475"/>
    </source>
</evidence>
<dbReference type="PROSITE" id="PS50109">
    <property type="entry name" value="HIS_KIN"/>
    <property type="match status" value="1"/>
</dbReference>
<feature type="transmembrane region" description="Helical" evidence="14">
    <location>
        <begin position="123"/>
        <end position="147"/>
    </location>
</feature>
<dbReference type="SMART" id="SM00304">
    <property type="entry name" value="HAMP"/>
    <property type="match status" value="1"/>
</dbReference>
<comment type="subcellular location">
    <subcellularLocation>
        <location evidence="2">Cell membrane</location>
        <topology evidence="2">Multi-pass membrane protein</topology>
    </subcellularLocation>
</comment>
<dbReference type="EC" id="2.7.13.3" evidence="3"/>
<dbReference type="SUPFAM" id="SSF55874">
    <property type="entry name" value="ATPase domain of HSP90 chaperone/DNA topoisomerase II/histidine kinase"/>
    <property type="match status" value="1"/>
</dbReference>
<evidence type="ECO:0000256" key="11">
    <source>
        <dbReference type="ARBA" id="ARBA00022989"/>
    </source>
</evidence>
<keyword evidence="18" id="KW-1185">Reference proteome</keyword>
<evidence type="ECO:0000256" key="13">
    <source>
        <dbReference type="ARBA" id="ARBA00023136"/>
    </source>
</evidence>
<keyword evidence="8" id="KW-0547">Nucleotide-binding</keyword>
<dbReference type="PRINTS" id="PR00344">
    <property type="entry name" value="BCTRLSENSOR"/>
</dbReference>
<dbReference type="SUPFAM" id="SSF158472">
    <property type="entry name" value="HAMP domain-like"/>
    <property type="match status" value="1"/>
</dbReference>
<keyword evidence="9" id="KW-0418">Kinase</keyword>
<keyword evidence="13 14" id="KW-0472">Membrane</keyword>
<feature type="domain" description="HAMP" evidence="16">
    <location>
        <begin position="180"/>
        <end position="232"/>
    </location>
</feature>
<keyword evidence="11 14" id="KW-1133">Transmembrane helix</keyword>
<dbReference type="InterPro" id="IPR003661">
    <property type="entry name" value="HisK_dim/P_dom"/>
</dbReference>
<feature type="transmembrane region" description="Helical" evidence="14">
    <location>
        <begin position="6"/>
        <end position="23"/>
    </location>
</feature>
<dbReference type="EMBL" id="SOEG01000012">
    <property type="protein sequence ID" value="TDX51562.1"/>
    <property type="molecule type" value="Genomic_DNA"/>
</dbReference>
<accession>A0A4R8GYM4</accession>
<dbReference type="PROSITE" id="PS50885">
    <property type="entry name" value="HAMP"/>
    <property type="match status" value="1"/>
</dbReference>
<dbReference type="Gene3D" id="3.30.565.10">
    <property type="entry name" value="Histidine kinase-like ATPase, C-terminal domain"/>
    <property type="match status" value="1"/>
</dbReference>
<dbReference type="Gene3D" id="1.10.287.130">
    <property type="match status" value="1"/>
</dbReference>
<keyword evidence="12" id="KW-0902">Two-component regulatory system</keyword>
<dbReference type="GO" id="GO:0000156">
    <property type="term" value="F:phosphorelay response regulator activity"/>
    <property type="evidence" value="ECO:0007669"/>
    <property type="project" value="TreeGrafter"/>
</dbReference>
<dbReference type="SUPFAM" id="SSF103190">
    <property type="entry name" value="Sensory domain-like"/>
    <property type="match status" value="1"/>
</dbReference>
<evidence type="ECO:0000256" key="8">
    <source>
        <dbReference type="ARBA" id="ARBA00022741"/>
    </source>
</evidence>
<dbReference type="GO" id="GO:0000155">
    <property type="term" value="F:phosphorelay sensor kinase activity"/>
    <property type="evidence" value="ECO:0007669"/>
    <property type="project" value="InterPro"/>
</dbReference>
<dbReference type="FunFam" id="3.30.565.10:FF:000006">
    <property type="entry name" value="Sensor histidine kinase WalK"/>
    <property type="match status" value="1"/>
</dbReference>
<comment type="caution">
    <text evidence="17">The sequence shown here is derived from an EMBL/GenBank/DDBJ whole genome shotgun (WGS) entry which is preliminary data.</text>
</comment>
<name>A0A4R8GYM4_9FIRM</name>
<dbReference type="InterPro" id="IPR003594">
    <property type="entry name" value="HATPase_dom"/>
</dbReference>
<dbReference type="PANTHER" id="PTHR42878:SF7">
    <property type="entry name" value="SENSOR HISTIDINE KINASE GLRK"/>
    <property type="match status" value="1"/>
</dbReference>
<dbReference type="InterPro" id="IPR050351">
    <property type="entry name" value="BphY/WalK/GraS-like"/>
</dbReference>
<dbReference type="PANTHER" id="PTHR42878">
    <property type="entry name" value="TWO-COMPONENT HISTIDINE KINASE"/>
    <property type="match status" value="1"/>
</dbReference>
<dbReference type="InterPro" id="IPR036890">
    <property type="entry name" value="HATPase_C_sf"/>
</dbReference>
<dbReference type="InterPro" id="IPR036097">
    <property type="entry name" value="HisK_dim/P_sf"/>
</dbReference>
<reference evidence="17 18" key="1">
    <citation type="submission" date="2019-03" db="EMBL/GenBank/DDBJ databases">
        <title>Subsurface microbial communities from deep shales in Ohio and West Virginia, USA.</title>
        <authorList>
            <person name="Wrighton K."/>
        </authorList>
    </citation>
    <scope>NUCLEOTIDE SEQUENCE [LARGE SCALE GENOMIC DNA]</scope>
    <source>
        <strain evidence="17 18">MSL 6dP</strain>
    </source>
</reference>